<gene>
    <name evidence="2" type="ORF">COHA_006872</name>
</gene>
<accession>A0AAD5H0C7</accession>
<reference evidence="2" key="1">
    <citation type="submission" date="2020-11" db="EMBL/GenBank/DDBJ databases">
        <title>Chlorella ohadii genome sequencing and assembly.</title>
        <authorList>
            <person name="Murik O."/>
            <person name="Treves H."/>
            <person name="Kedem I."/>
            <person name="Shotland Y."/>
            <person name="Kaplan A."/>
        </authorList>
    </citation>
    <scope>NUCLEOTIDE SEQUENCE</scope>
    <source>
        <strain evidence="2">1</strain>
    </source>
</reference>
<keyword evidence="3" id="KW-1185">Reference proteome</keyword>
<protein>
    <submittedName>
        <fullName evidence="2">Uncharacterized protein</fullName>
    </submittedName>
</protein>
<dbReference type="AlphaFoldDB" id="A0AAD5H0C7"/>
<sequence length="88" mass="9487">MQAWPVKQRITILRDDSEKQASGLHPARSSPKAAPALQPRPASPSKRAQPLVARVVDIDVEAHQADLLKADQLQHADAQQPLAAEPAS</sequence>
<organism evidence="2 3">
    <name type="scientific">Chlorella ohadii</name>
    <dbReference type="NCBI Taxonomy" id="2649997"/>
    <lineage>
        <taxon>Eukaryota</taxon>
        <taxon>Viridiplantae</taxon>
        <taxon>Chlorophyta</taxon>
        <taxon>core chlorophytes</taxon>
        <taxon>Trebouxiophyceae</taxon>
        <taxon>Chlorellales</taxon>
        <taxon>Chlorellaceae</taxon>
        <taxon>Chlorella clade</taxon>
        <taxon>Chlorella</taxon>
    </lineage>
</organism>
<dbReference type="EMBL" id="JADXDR010000102">
    <property type="protein sequence ID" value="KAI7839346.1"/>
    <property type="molecule type" value="Genomic_DNA"/>
</dbReference>
<dbReference type="Proteomes" id="UP001205105">
    <property type="component" value="Unassembled WGS sequence"/>
</dbReference>
<proteinExistence type="predicted"/>
<evidence type="ECO:0000313" key="3">
    <source>
        <dbReference type="Proteomes" id="UP001205105"/>
    </source>
</evidence>
<evidence type="ECO:0000313" key="2">
    <source>
        <dbReference type="EMBL" id="KAI7839346.1"/>
    </source>
</evidence>
<name>A0AAD5H0C7_9CHLO</name>
<evidence type="ECO:0000256" key="1">
    <source>
        <dbReference type="SAM" id="MobiDB-lite"/>
    </source>
</evidence>
<feature type="region of interest" description="Disordered" evidence="1">
    <location>
        <begin position="1"/>
        <end position="50"/>
    </location>
</feature>
<comment type="caution">
    <text evidence="2">The sequence shown here is derived from an EMBL/GenBank/DDBJ whole genome shotgun (WGS) entry which is preliminary data.</text>
</comment>